<dbReference type="Proteomes" id="UP000195877">
    <property type="component" value="Chromosome 1"/>
</dbReference>
<dbReference type="EMBL" id="LT853882">
    <property type="protein sequence ID" value="SMQ98008.1"/>
    <property type="molecule type" value="Genomic_DNA"/>
</dbReference>
<name>A0A1Y6H3A7_9XANT</name>
<gene>
    <name evidence="2" type="ORF">PD5205_03250</name>
    <name evidence="1" type="ORF">PD885_00745</name>
</gene>
<reference evidence="2 4" key="2">
    <citation type="submission" date="2017-05" db="EMBL/GenBank/DDBJ databases">
        <authorList>
            <person name="Song R."/>
            <person name="Chenine A.L."/>
            <person name="Ruprecht R.M."/>
        </authorList>
    </citation>
    <scope>NUCLEOTIDE SEQUENCE [LARGE SCALE GENOMIC DNA]</scope>
    <source>
        <strain evidence="2">PD5205</strain>
    </source>
</reference>
<dbReference type="EMBL" id="LT853885">
    <property type="protein sequence ID" value="SMR04528.1"/>
    <property type="molecule type" value="Genomic_DNA"/>
</dbReference>
<accession>A0A1Y6H3A7</accession>
<keyword evidence="3" id="KW-1185">Reference proteome</keyword>
<dbReference type="AlphaFoldDB" id="A0A1Y6H3A7"/>
<dbReference type="RefSeq" id="WP_108772794.1">
    <property type="nucleotide sequence ID" value="NZ_CP016830.1"/>
</dbReference>
<organism evidence="2 4">
    <name type="scientific">Xanthomonas fragariae</name>
    <dbReference type="NCBI Taxonomy" id="48664"/>
    <lineage>
        <taxon>Bacteria</taxon>
        <taxon>Pseudomonadati</taxon>
        <taxon>Pseudomonadota</taxon>
        <taxon>Gammaproteobacteria</taxon>
        <taxon>Lysobacterales</taxon>
        <taxon>Lysobacteraceae</taxon>
        <taxon>Xanthomonas</taxon>
    </lineage>
</organism>
<evidence type="ECO:0000313" key="1">
    <source>
        <dbReference type="EMBL" id="SMQ98008.1"/>
    </source>
</evidence>
<evidence type="ECO:0000313" key="2">
    <source>
        <dbReference type="EMBL" id="SMR04528.1"/>
    </source>
</evidence>
<sequence>MADTRPPVRAEFAAFEHADWHGLQHGPCVVYLLAHAQREAFYIDTATGLSDIEKTRRRIILQQQATLPEKRMVPLLLVWFEPCSDPAFASARAKQLRRWPHAWQRRLVATLNPAWVDLNAYALGFPGVLPQVGERHAVCGDLRISEDEQGT</sequence>
<reference evidence="1 3" key="1">
    <citation type="submission" date="2017-05" db="EMBL/GenBank/DDBJ databases">
        <authorList>
            <person name="Blom J."/>
        </authorList>
    </citation>
    <scope>NUCLEOTIDE SEQUENCE [LARGE SCALE GENOMIC DNA]</scope>
    <source>
        <strain evidence="1">PD885</strain>
    </source>
</reference>
<dbReference type="OrthoDB" id="6027810at2"/>
<dbReference type="Proteomes" id="UP000195953">
    <property type="component" value="Chromosome 1"/>
</dbReference>
<proteinExistence type="predicted"/>
<evidence type="ECO:0000313" key="3">
    <source>
        <dbReference type="Proteomes" id="UP000195877"/>
    </source>
</evidence>
<protein>
    <recommendedName>
        <fullName evidence="5">Endonuclease</fullName>
    </recommendedName>
</protein>
<evidence type="ECO:0000313" key="4">
    <source>
        <dbReference type="Proteomes" id="UP000195953"/>
    </source>
</evidence>
<evidence type="ECO:0008006" key="5">
    <source>
        <dbReference type="Google" id="ProtNLM"/>
    </source>
</evidence>
<dbReference type="GeneID" id="61893178"/>